<feature type="transmembrane region" description="Helical" evidence="1">
    <location>
        <begin position="6"/>
        <end position="25"/>
    </location>
</feature>
<keyword evidence="1" id="KW-0472">Membrane</keyword>
<keyword evidence="4" id="KW-1185">Reference proteome</keyword>
<dbReference type="InterPro" id="IPR058620">
    <property type="entry name" value="YtrI_C"/>
</dbReference>
<dbReference type="OrthoDB" id="1955177at2"/>
<reference evidence="3 4" key="1">
    <citation type="submission" date="2016-10" db="EMBL/GenBank/DDBJ databases">
        <authorList>
            <person name="de Groot N.N."/>
        </authorList>
    </citation>
    <scope>NUCLEOTIDE SEQUENCE [LARGE SCALE GENOMIC DNA]</scope>
    <source>
        <strain evidence="3 4">DSM 18346</strain>
    </source>
</reference>
<gene>
    <name evidence="3" type="ORF">SAMN05660472_00052</name>
</gene>
<dbReference type="STRING" id="393762.SAMN05660472_00052"/>
<proteinExistence type="predicted"/>
<evidence type="ECO:0000313" key="3">
    <source>
        <dbReference type="EMBL" id="SDJ82481.1"/>
    </source>
</evidence>
<name>A0A1G8WW95_9FIRM</name>
<evidence type="ECO:0000259" key="2">
    <source>
        <dbReference type="Pfam" id="PF26347"/>
    </source>
</evidence>
<protein>
    <recommendedName>
        <fullName evidence="2">Sporulation membrane protein YtrI C-terminal domain-containing protein</fullName>
    </recommendedName>
</protein>
<dbReference type="Proteomes" id="UP000198718">
    <property type="component" value="Unassembled WGS sequence"/>
</dbReference>
<dbReference type="EMBL" id="FNFP01000001">
    <property type="protein sequence ID" value="SDJ82481.1"/>
    <property type="molecule type" value="Genomic_DNA"/>
</dbReference>
<dbReference type="RefSeq" id="WP_090548627.1">
    <property type="nucleotide sequence ID" value="NZ_FNFP01000001.1"/>
</dbReference>
<feature type="domain" description="Sporulation membrane protein YtrI C-terminal" evidence="2">
    <location>
        <begin position="78"/>
        <end position="144"/>
    </location>
</feature>
<evidence type="ECO:0000256" key="1">
    <source>
        <dbReference type="SAM" id="Phobius"/>
    </source>
</evidence>
<keyword evidence="1" id="KW-1133">Transmembrane helix</keyword>
<keyword evidence="1" id="KW-0812">Transmembrane</keyword>
<accession>A0A1G8WW95</accession>
<evidence type="ECO:0000313" key="4">
    <source>
        <dbReference type="Proteomes" id="UP000198718"/>
    </source>
</evidence>
<sequence>MKKRLTLTAVFAIGFILGLTVMNLFHLHTLDRLYRVQNQLTNQLLDKELKLERLNESIQSNKASIVKNLIVDVEFEGNLLLKDEIQKNIHFYMADLVGRELWRVDGEMIYKILEGRIFEIENRQVRLRVQYIIISEEIRISVKAQMIEKL</sequence>
<dbReference type="AlphaFoldDB" id="A0A1G8WW95"/>
<organism evidence="3 4">
    <name type="scientific">Natronincola ferrireducens</name>
    <dbReference type="NCBI Taxonomy" id="393762"/>
    <lineage>
        <taxon>Bacteria</taxon>
        <taxon>Bacillati</taxon>
        <taxon>Bacillota</taxon>
        <taxon>Clostridia</taxon>
        <taxon>Peptostreptococcales</taxon>
        <taxon>Natronincolaceae</taxon>
        <taxon>Natronincola</taxon>
    </lineage>
</organism>
<dbReference type="Pfam" id="PF26347">
    <property type="entry name" value="YtrI_sporulation"/>
    <property type="match status" value="1"/>
</dbReference>